<sequence length="443" mass="49267">MLSSRLPKDLSPSPFFAELERAKADVLAECANADALPFIDMTVSSPVKAGLLVDLDDAVDEGRKVFGNWNPDAAGWKSAREAVVEYYRERGGHFTAGQIILTASTSEAYSVLFKTFCDPGDVILTPMPGYPLLDTLAQLEHLECAPYFLKLKRETASSAARSRNDKTPAGKTAKFRFVLDSDSLLAAPEHAKILLLVSPHNPTGHCVSREEWNEAVRFCEENNMILVVDEVFGDYAFSDKVSRTWQYVFGERENVILDLGVPSAIGEGIWDAGGGDFINLPENGPKCPIFWLNGLSKAVGSPQLKLGWMAFYAPRENFEEIRAALEFVEDAYLSVSAPAQALGISLLPKAAAYESKVLDRLQQNWQTLREAFPSKYCPEVLGGWYAVVRLGEDDEELTLRLLREKHVLVQPGFFFDFDEDGWVVMSLLQDPAIFKEAIQRIKQ</sequence>
<reference evidence="3 4" key="1">
    <citation type="submission" date="2017-08" db="EMBL/GenBank/DDBJ databases">
        <authorList>
            <person name="de Groot N.N."/>
        </authorList>
    </citation>
    <scope>NUCLEOTIDE SEQUENCE [LARGE SCALE GENOMIC DNA]</scope>
    <source>
        <strain evidence="3 4">HM2</strain>
    </source>
</reference>
<evidence type="ECO:0000313" key="3">
    <source>
        <dbReference type="EMBL" id="SUQ19936.1"/>
    </source>
</evidence>
<dbReference type="GO" id="GO:0030170">
    <property type="term" value="F:pyridoxal phosphate binding"/>
    <property type="evidence" value="ECO:0007669"/>
    <property type="project" value="InterPro"/>
</dbReference>
<dbReference type="InterPro" id="IPR015424">
    <property type="entry name" value="PyrdxlP-dep_Trfase"/>
</dbReference>
<dbReference type="Pfam" id="PF00155">
    <property type="entry name" value="Aminotran_1_2"/>
    <property type="match status" value="1"/>
</dbReference>
<dbReference type="GO" id="GO:0008483">
    <property type="term" value="F:transaminase activity"/>
    <property type="evidence" value="ECO:0007669"/>
    <property type="project" value="UniProtKB-KW"/>
</dbReference>
<protein>
    <submittedName>
        <fullName evidence="3">Aspartate/methionine/tyrosine aminotransferase</fullName>
    </submittedName>
</protein>
<dbReference type="AlphaFoldDB" id="A0A380RWN2"/>
<keyword evidence="1" id="KW-0663">Pyridoxal phosphate</keyword>
<keyword evidence="3" id="KW-0032">Aminotransferase</keyword>
<gene>
    <name evidence="3" type="ORF">SAMN05661053_1184</name>
</gene>
<organism evidence="3 4">
    <name type="scientific">Fibrobacter succinogenes</name>
    <name type="common">Bacteroides succinogenes</name>
    <dbReference type="NCBI Taxonomy" id="833"/>
    <lineage>
        <taxon>Bacteria</taxon>
        <taxon>Pseudomonadati</taxon>
        <taxon>Fibrobacterota</taxon>
        <taxon>Fibrobacteria</taxon>
        <taxon>Fibrobacterales</taxon>
        <taxon>Fibrobacteraceae</taxon>
        <taxon>Fibrobacter</taxon>
    </lineage>
</organism>
<dbReference type="PANTHER" id="PTHR43795:SF20">
    <property type="entry name" value="TRYPTOPHAN AMINOTRANSFERASE-RELATED PROTEIN 3"/>
    <property type="match status" value="1"/>
</dbReference>
<dbReference type="SUPFAM" id="SSF53383">
    <property type="entry name" value="PLP-dependent transferases"/>
    <property type="match status" value="1"/>
</dbReference>
<proteinExistence type="predicted"/>
<keyword evidence="3" id="KW-0808">Transferase</keyword>
<dbReference type="InterPro" id="IPR015421">
    <property type="entry name" value="PyrdxlP-dep_Trfase_major"/>
</dbReference>
<evidence type="ECO:0000259" key="2">
    <source>
        <dbReference type="Pfam" id="PF00155"/>
    </source>
</evidence>
<dbReference type="EMBL" id="UHJL01000001">
    <property type="protein sequence ID" value="SUQ19936.1"/>
    <property type="molecule type" value="Genomic_DNA"/>
</dbReference>
<dbReference type="Proteomes" id="UP000255423">
    <property type="component" value="Unassembled WGS sequence"/>
</dbReference>
<evidence type="ECO:0000313" key="4">
    <source>
        <dbReference type="Proteomes" id="UP000255423"/>
    </source>
</evidence>
<evidence type="ECO:0000256" key="1">
    <source>
        <dbReference type="ARBA" id="ARBA00022898"/>
    </source>
</evidence>
<feature type="domain" description="Aminotransferase class I/classII large" evidence="2">
    <location>
        <begin position="71"/>
        <end position="440"/>
    </location>
</feature>
<name>A0A380RWN2_FIBSU</name>
<dbReference type="Gene3D" id="3.40.640.10">
    <property type="entry name" value="Type I PLP-dependent aspartate aminotransferase-like (Major domain)"/>
    <property type="match status" value="1"/>
</dbReference>
<dbReference type="InterPro" id="IPR004839">
    <property type="entry name" value="Aminotransferase_I/II_large"/>
</dbReference>
<dbReference type="InterPro" id="IPR050478">
    <property type="entry name" value="Ethylene_sulfur-biosynth"/>
</dbReference>
<dbReference type="CDD" id="cd00609">
    <property type="entry name" value="AAT_like"/>
    <property type="match status" value="1"/>
</dbReference>
<dbReference type="PANTHER" id="PTHR43795">
    <property type="entry name" value="BIFUNCTIONAL ASPARTATE AMINOTRANSFERASE AND GLUTAMATE/ASPARTATE-PREPHENATE AMINOTRANSFERASE-RELATED"/>
    <property type="match status" value="1"/>
</dbReference>
<dbReference type="RefSeq" id="WP_109572425.1">
    <property type="nucleotide sequence ID" value="NZ_UHJL01000001.1"/>
</dbReference>
<accession>A0A380RWN2</accession>
<dbReference type="GO" id="GO:0006520">
    <property type="term" value="P:amino acid metabolic process"/>
    <property type="evidence" value="ECO:0007669"/>
    <property type="project" value="TreeGrafter"/>
</dbReference>